<dbReference type="KEGG" id="tva:4750208"/>
<dbReference type="RefSeq" id="XP_001305426.1">
    <property type="nucleotide sequence ID" value="XM_001305425.1"/>
</dbReference>
<reference evidence="2" key="2">
    <citation type="journal article" date="2007" name="Science">
        <title>Draft genome sequence of the sexually transmitted pathogen Trichomonas vaginalis.</title>
        <authorList>
            <person name="Carlton J.M."/>
            <person name="Hirt R.P."/>
            <person name="Silva J.C."/>
            <person name="Delcher A.L."/>
            <person name="Schatz M."/>
            <person name="Zhao Q."/>
            <person name="Wortman J.R."/>
            <person name="Bidwell S.L."/>
            <person name="Alsmark U.C.M."/>
            <person name="Besteiro S."/>
            <person name="Sicheritz-Ponten T."/>
            <person name="Noel C.J."/>
            <person name="Dacks J.B."/>
            <person name="Foster P.G."/>
            <person name="Simillion C."/>
            <person name="Van de Peer Y."/>
            <person name="Miranda-Saavedra D."/>
            <person name="Barton G.J."/>
            <person name="Westrop G.D."/>
            <person name="Mueller S."/>
            <person name="Dessi D."/>
            <person name="Fiori P.L."/>
            <person name="Ren Q."/>
            <person name="Paulsen I."/>
            <person name="Zhang H."/>
            <person name="Bastida-Corcuera F.D."/>
            <person name="Simoes-Barbosa A."/>
            <person name="Brown M.T."/>
            <person name="Hayes R.D."/>
            <person name="Mukherjee M."/>
            <person name="Okumura C.Y."/>
            <person name="Schneider R."/>
            <person name="Smith A.J."/>
            <person name="Vanacova S."/>
            <person name="Villalvazo M."/>
            <person name="Haas B.J."/>
            <person name="Pertea M."/>
            <person name="Feldblyum T.V."/>
            <person name="Utterback T.R."/>
            <person name="Shu C.L."/>
            <person name="Osoegawa K."/>
            <person name="de Jong P.J."/>
            <person name="Hrdy I."/>
            <person name="Horvathova L."/>
            <person name="Zubacova Z."/>
            <person name="Dolezal P."/>
            <person name="Malik S.B."/>
            <person name="Logsdon J.M. Jr."/>
            <person name="Henze K."/>
            <person name="Gupta A."/>
            <person name="Wang C.C."/>
            <person name="Dunne R.L."/>
            <person name="Upcroft J.A."/>
            <person name="Upcroft P."/>
            <person name="White O."/>
            <person name="Salzberg S.L."/>
            <person name="Tang P."/>
            <person name="Chiu C.-H."/>
            <person name="Lee Y.-S."/>
            <person name="Embley T.M."/>
            <person name="Coombs G.H."/>
            <person name="Mottram J.C."/>
            <person name="Tachezy J."/>
            <person name="Fraser-Liggett C.M."/>
            <person name="Johnson P.J."/>
        </authorList>
    </citation>
    <scope>NUCLEOTIDE SEQUENCE [LARGE SCALE GENOMIC DNA]</scope>
    <source>
        <strain evidence="2">G3</strain>
    </source>
</reference>
<dbReference type="PANTHER" id="PTHR47271:SF2">
    <property type="entry name" value="ARGININE DEIMINASE"/>
    <property type="match status" value="1"/>
</dbReference>
<dbReference type="VEuPathDB" id="TrichDB:TVAG_344520"/>
<organism evidence="2 3">
    <name type="scientific">Trichomonas vaginalis (strain ATCC PRA-98 / G3)</name>
    <dbReference type="NCBI Taxonomy" id="412133"/>
    <lineage>
        <taxon>Eukaryota</taxon>
        <taxon>Metamonada</taxon>
        <taxon>Parabasalia</taxon>
        <taxon>Trichomonadida</taxon>
        <taxon>Trichomonadidae</taxon>
        <taxon>Trichomonas</taxon>
    </lineage>
</organism>
<protein>
    <submittedName>
        <fullName evidence="2">Amidinotransferase family protein</fullName>
    </submittedName>
</protein>
<evidence type="ECO:0000313" key="2">
    <source>
        <dbReference type="EMBL" id="EAX92496.1"/>
    </source>
</evidence>
<dbReference type="GO" id="GO:0016990">
    <property type="term" value="F:arginine deiminase activity"/>
    <property type="evidence" value="ECO:0000318"/>
    <property type="project" value="GO_Central"/>
</dbReference>
<dbReference type="SUPFAM" id="SSF55909">
    <property type="entry name" value="Pentein"/>
    <property type="match status" value="1"/>
</dbReference>
<accession>A2FRG6</accession>
<dbReference type="SMR" id="A2FRG6"/>
<reference evidence="2" key="1">
    <citation type="submission" date="2006-10" db="EMBL/GenBank/DDBJ databases">
        <authorList>
            <person name="Amadeo P."/>
            <person name="Zhao Q."/>
            <person name="Wortman J."/>
            <person name="Fraser-Liggett C."/>
            <person name="Carlton J."/>
        </authorList>
    </citation>
    <scope>NUCLEOTIDE SEQUENCE</scope>
    <source>
        <strain evidence="2">G3</strain>
    </source>
</reference>
<dbReference type="InterPro" id="IPR003876">
    <property type="entry name" value="Arg_deiminase"/>
</dbReference>
<dbReference type="PANTHER" id="PTHR47271">
    <property type="entry name" value="ARGININE DEIMINASE"/>
    <property type="match status" value="1"/>
</dbReference>
<evidence type="ECO:0000313" key="3">
    <source>
        <dbReference type="Proteomes" id="UP000001542"/>
    </source>
</evidence>
<sequence>MLQSISRFSSNLQLKKPLVKSFSQISEFDHPTDIITHCPGVETRFPFHLSAFLYENPPDPDKAVECHNLFRKALHDACGAKVWTVREILKEMPVEKLRSTLIDFTDLQFDVVPGIPTEQMRKQITKDYISYSLSRLSKDNLIDLIFMHPSVKIDVDKNSSTGFHYDKLPLLPLANTVFTRDQQITTAKGVVIGRFGAQQRRDENKLMKVVWAELGIEPVGQINGPGTLEGGDFIPISEDYCMLGVGLRTNMTAAKQLMNQDLLGTKRFIVVEDLYDKNQQRMHLDTYFNVASEKLCVCVDKIAEDDPKYIRIAREFVRDGVNSYKEVSQLPFGKWLKKEGFEVVPASFKQQEDYFINLLHLGKNKNGKDIVFAINPEVEKALKQRGFDGEVHYLDFHEITAMYGGAHCASQVLRQHK</sequence>
<dbReference type="InParanoid" id="A2FRG6"/>
<keyword evidence="3" id="KW-1185">Reference proteome</keyword>
<dbReference type="eggNOG" id="ENOG502QU2S">
    <property type="taxonomic scope" value="Eukaryota"/>
</dbReference>
<dbReference type="OMA" id="IMLADIM"/>
<keyword evidence="1" id="KW-0378">Hydrolase</keyword>
<name>A2FRG6_TRIV3</name>
<dbReference type="Pfam" id="PF02274">
    <property type="entry name" value="ADI"/>
    <property type="match status" value="1"/>
</dbReference>
<dbReference type="Proteomes" id="UP000001542">
    <property type="component" value="Unassembled WGS sequence"/>
</dbReference>
<gene>
    <name evidence="2" type="ORF">TVAG_344520</name>
</gene>
<dbReference type="GO" id="GO:0019546">
    <property type="term" value="P:L-arginine deiminase pathway"/>
    <property type="evidence" value="ECO:0000318"/>
    <property type="project" value="GO_Central"/>
</dbReference>
<dbReference type="Gene3D" id="3.75.10.10">
    <property type="entry name" value="L-arginine/glycine Amidinotransferase, Chain A"/>
    <property type="match status" value="1"/>
</dbReference>
<dbReference type="EMBL" id="DS113964">
    <property type="protein sequence ID" value="EAX92496.1"/>
    <property type="molecule type" value="Genomic_DNA"/>
</dbReference>
<dbReference type="AlphaFoldDB" id="A2FRG6"/>
<dbReference type="PRINTS" id="PR01466">
    <property type="entry name" value="ARGDEIMINASE"/>
</dbReference>
<evidence type="ECO:0000256" key="1">
    <source>
        <dbReference type="ARBA" id="ARBA00022801"/>
    </source>
</evidence>
<dbReference type="STRING" id="5722.A2FRG6"/>
<dbReference type="OrthoDB" id="5590314at2759"/>
<proteinExistence type="predicted"/>
<dbReference type="VEuPathDB" id="TrichDB:TVAGG3_0826750"/>